<dbReference type="InterPro" id="IPR036779">
    <property type="entry name" value="LysM_dom_sf"/>
</dbReference>
<dbReference type="PROSITE" id="PS51782">
    <property type="entry name" value="LYSM"/>
    <property type="match status" value="1"/>
</dbReference>
<reference evidence="2" key="1">
    <citation type="submission" date="2021-03" db="EMBL/GenBank/DDBJ databases">
        <title>Comparative Genomics and Metabolomics in the genus Turicibacter.</title>
        <authorList>
            <person name="Maki J."/>
            <person name="Looft T."/>
        </authorList>
    </citation>
    <scope>NUCLEOTIDE SEQUENCE</scope>
    <source>
        <strain evidence="2">ISU324</strain>
    </source>
</reference>
<dbReference type="InterPro" id="IPR018392">
    <property type="entry name" value="LysM"/>
</dbReference>
<dbReference type="EMBL" id="CP071250">
    <property type="protein sequence ID" value="UUF07366.1"/>
    <property type="molecule type" value="Genomic_DNA"/>
</dbReference>
<proteinExistence type="predicted"/>
<evidence type="ECO:0000259" key="1">
    <source>
        <dbReference type="PROSITE" id="PS51782"/>
    </source>
</evidence>
<dbReference type="CDD" id="cd00118">
    <property type="entry name" value="LysM"/>
    <property type="match status" value="1"/>
</dbReference>
<feature type="domain" description="LysM" evidence="1">
    <location>
        <begin position="9"/>
        <end position="52"/>
    </location>
</feature>
<dbReference type="SMART" id="SM00257">
    <property type="entry name" value="LysM"/>
    <property type="match status" value="2"/>
</dbReference>
<gene>
    <name evidence="2" type="ORF">J0J70_06895</name>
</gene>
<dbReference type="Gene3D" id="3.10.350.10">
    <property type="entry name" value="LysM domain"/>
    <property type="match status" value="1"/>
</dbReference>
<dbReference type="Pfam" id="PF01476">
    <property type="entry name" value="LysM"/>
    <property type="match status" value="2"/>
</dbReference>
<accession>A0A9Q9CI43</accession>
<dbReference type="AlphaFoldDB" id="A0A9Q9CI43"/>
<evidence type="ECO:0000313" key="2">
    <source>
        <dbReference type="EMBL" id="UUF07366.1"/>
    </source>
</evidence>
<dbReference type="Proteomes" id="UP001058072">
    <property type="component" value="Chromosome"/>
</dbReference>
<protein>
    <submittedName>
        <fullName evidence="2">LysM peptidoglycan-binding domain-containing protein</fullName>
    </submittedName>
</protein>
<evidence type="ECO:0000313" key="3">
    <source>
        <dbReference type="Proteomes" id="UP001058072"/>
    </source>
</evidence>
<dbReference type="SUPFAM" id="SSF54106">
    <property type="entry name" value="LysM domain"/>
    <property type="match status" value="1"/>
</dbReference>
<dbReference type="RefSeq" id="WP_055242589.1">
    <property type="nucleotide sequence ID" value="NZ_CP071250.1"/>
</dbReference>
<organism evidence="2 3">
    <name type="scientific">Turicibacter bilis</name>
    <dbReference type="NCBI Taxonomy" id="2735723"/>
    <lineage>
        <taxon>Bacteria</taxon>
        <taxon>Bacillati</taxon>
        <taxon>Bacillota</taxon>
        <taxon>Erysipelotrichia</taxon>
        <taxon>Erysipelotrichales</taxon>
        <taxon>Turicibacteraceae</taxon>
        <taxon>Turicibacter</taxon>
    </lineage>
</organism>
<sequence length="102" mass="11616">MESKTFATTTYLIQSDDTIRTIASKFQTTPQQLIKLNGNKPLIIQTKHQIKVPLPSNSKLHVVTEGECIRDLLIRFKLSPDELISLNQNLFLQPGQLITIER</sequence>
<name>A0A9Q9CI43_9FIRM</name>